<keyword evidence="2" id="KW-1185">Reference proteome</keyword>
<dbReference type="EMBL" id="JXTC01000191">
    <property type="protein sequence ID" value="PON82589.1"/>
    <property type="molecule type" value="Genomic_DNA"/>
</dbReference>
<dbReference type="Proteomes" id="UP000237000">
    <property type="component" value="Unassembled WGS sequence"/>
</dbReference>
<evidence type="ECO:0000313" key="2">
    <source>
        <dbReference type="Proteomes" id="UP000237000"/>
    </source>
</evidence>
<name>A0A2P5EAK8_TREOI</name>
<dbReference type="InParanoid" id="A0A2P5EAK8"/>
<protein>
    <submittedName>
        <fullName evidence="1">Uncharacterized protein</fullName>
    </submittedName>
</protein>
<comment type="caution">
    <text evidence="1">The sequence shown here is derived from an EMBL/GenBank/DDBJ whole genome shotgun (WGS) entry which is preliminary data.</text>
</comment>
<evidence type="ECO:0000313" key="1">
    <source>
        <dbReference type="EMBL" id="PON82589.1"/>
    </source>
</evidence>
<gene>
    <name evidence="1" type="ORF">TorRG33x02_215980</name>
</gene>
<sequence length="147" mass="16945">MELSLLTWKLISAPRFIIFQHQPSKYYHLYLRPSHMVCPSGTSALNLWKTFILIKDFCPLDRNRGREEMLRIPAEHTDLKMFQSILSSGLCYRSFEVDVKELNELTFVKLMSLKANIAKALNSNPGPSSKVKTMLVCEMKYTFVLGP</sequence>
<reference evidence="2" key="1">
    <citation type="submission" date="2016-06" db="EMBL/GenBank/DDBJ databases">
        <title>Parallel loss of symbiosis genes in relatives of nitrogen-fixing non-legume Parasponia.</title>
        <authorList>
            <person name="Van Velzen R."/>
            <person name="Holmer R."/>
            <person name="Bu F."/>
            <person name="Rutten L."/>
            <person name="Van Zeijl A."/>
            <person name="Liu W."/>
            <person name="Santuari L."/>
            <person name="Cao Q."/>
            <person name="Sharma T."/>
            <person name="Shen D."/>
            <person name="Roswanjaya Y."/>
            <person name="Wardhani T."/>
            <person name="Kalhor M.S."/>
            <person name="Jansen J."/>
            <person name="Van den Hoogen J."/>
            <person name="Gungor B."/>
            <person name="Hartog M."/>
            <person name="Hontelez J."/>
            <person name="Verver J."/>
            <person name="Yang W.-C."/>
            <person name="Schijlen E."/>
            <person name="Repin R."/>
            <person name="Schilthuizen M."/>
            <person name="Schranz E."/>
            <person name="Heidstra R."/>
            <person name="Miyata K."/>
            <person name="Fedorova E."/>
            <person name="Kohlen W."/>
            <person name="Bisseling T."/>
            <person name="Smit S."/>
            <person name="Geurts R."/>
        </authorList>
    </citation>
    <scope>NUCLEOTIDE SEQUENCE [LARGE SCALE GENOMIC DNA]</scope>
    <source>
        <strain evidence="2">cv. RG33-2</strain>
    </source>
</reference>
<proteinExistence type="predicted"/>
<accession>A0A2P5EAK8</accession>
<organism evidence="1 2">
    <name type="scientific">Trema orientale</name>
    <name type="common">Charcoal tree</name>
    <name type="synonym">Celtis orientalis</name>
    <dbReference type="NCBI Taxonomy" id="63057"/>
    <lineage>
        <taxon>Eukaryota</taxon>
        <taxon>Viridiplantae</taxon>
        <taxon>Streptophyta</taxon>
        <taxon>Embryophyta</taxon>
        <taxon>Tracheophyta</taxon>
        <taxon>Spermatophyta</taxon>
        <taxon>Magnoliopsida</taxon>
        <taxon>eudicotyledons</taxon>
        <taxon>Gunneridae</taxon>
        <taxon>Pentapetalae</taxon>
        <taxon>rosids</taxon>
        <taxon>fabids</taxon>
        <taxon>Rosales</taxon>
        <taxon>Cannabaceae</taxon>
        <taxon>Trema</taxon>
    </lineage>
</organism>
<dbReference type="AlphaFoldDB" id="A0A2P5EAK8"/>